<dbReference type="GO" id="GO:0016787">
    <property type="term" value="F:hydrolase activity"/>
    <property type="evidence" value="ECO:0007669"/>
    <property type="project" value="UniProtKB-KW"/>
</dbReference>
<keyword evidence="2" id="KW-0378">Hydrolase</keyword>
<sequence>MTGSLKVPFMACSMMLAFPCVAQQQTPFWIAASQPTRIDLQVSGILKDYASVVALRMPAGRGDAEAVARLRRRASDVPLLMYAWVNRNIAGTPGSTGLSDWIERNPHKYLIASRGGKTIPGFGKVTDAGYRSRMAETIGNAVRKGGYDGVALDLLVRTPRYRPRPLARLCAKEVDFCRAYAEGIDKMLQVLRQSLGQRTILYNGLWNFGPDSVKDQASLLSVADAAIIEYFGGEPEDESASFSSDIQPYLESMVSASADRRVYAFGRGRWSYTDYAEDYARQRYLYAAYLLAAGPHTAFKYHATFQHPTVRGRSGGLSVYADWRVSLGPAEGRFRAHDGLFTRQYRSGLVAVAPDDGEGGVLSLQGEYYTPEGDRMSGRRVLLPGTGVILQRSAPPERSPLRIDLTGFSDLPGAAMQSENGGRYLSIPAREEGSERLLDIERSMTPRSTVRLSWRPTARHWEFYLRAEVDDPQRRQEFAWVKVTEGGASIIAAPAQPRWPAPSSQKVQRQVGASEVALAPEWASLSVDGRSVFSDSSLSFRRWHGIQFAGPVGLREIRLES</sequence>
<name>A0A318E7X1_9GAMM</name>
<accession>A0A318E7X1</accession>
<feature type="signal peptide" evidence="1">
    <location>
        <begin position="1"/>
        <end position="22"/>
    </location>
</feature>
<evidence type="ECO:0000313" key="3">
    <source>
        <dbReference type="Proteomes" id="UP000248330"/>
    </source>
</evidence>
<dbReference type="InterPro" id="IPR029455">
    <property type="entry name" value="GHL15"/>
</dbReference>
<gene>
    <name evidence="2" type="ORF">C8D93_105154</name>
</gene>
<evidence type="ECO:0000313" key="2">
    <source>
        <dbReference type="EMBL" id="PXV67797.1"/>
    </source>
</evidence>
<dbReference type="Proteomes" id="UP000248330">
    <property type="component" value="Unassembled WGS sequence"/>
</dbReference>
<dbReference type="RefSeq" id="WP_110265269.1">
    <property type="nucleotide sequence ID" value="NZ_CAWNXA010000005.1"/>
</dbReference>
<keyword evidence="3" id="KW-1185">Reference proteome</keyword>
<feature type="chain" id="PRO_5016355224" evidence="1">
    <location>
        <begin position="23"/>
        <end position="561"/>
    </location>
</feature>
<evidence type="ECO:0000256" key="1">
    <source>
        <dbReference type="SAM" id="SignalP"/>
    </source>
</evidence>
<organism evidence="2 3">
    <name type="scientific">Sinimarinibacterium flocculans</name>
    <dbReference type="NCBI Taxonomy" id="985250"/>
    <lineage>
        <taxon>Bacteria</taxon>
        <taxon>Pseudomonadati</taxon>
        <taxon>Pseudomonadota</taxon>
        <taxon>Gammaproteobacteria</taxon>
        <taxon>Nevskiales</taxon>
        <taxon>Nevskiaceae</taxon>
        <taxon>Sinimarinibacterium</taxon>
    </lineage>
</organism>
<proteinExistence type="predicted"/>
<protein>
    <submittedName>
        <fullName evidence="2">Putative glycosyl hydrolase-like family 15 (GHL15) protein</fullName>
    </submittedName>
</protein>
<reference evidence="2 3" key="1">
    <citation type="submission" date="2018-04" db="EMBL/GenBank/DDBJ databases">
        <title>Genomic Encyclopedia of Type Strains, Phase IV (KMG-IV): sequencing the most valuable type-strain genomes for metagenomic binning, comparative biology and taxonomic classification.</title>
        <authorList>
            <person name="Goeker M."/>
        </authorList>
    </citation>
    <scope>NUCLEOTIDE SEQUENCE [LARGE SCALE GENOMIC DNA]</scope>
    <source>
        <strain evidence="2 3">DSM 104150</strain>
    </source>
</reference>
<comment type="caution">
    <text evidence="2">The sequence shown here is derived from an EMBL/GenBank/DDBJ whole genome shotgun (WGS) entry which is preliminary data.</text>
</comment>
<dbReference type="AlphaFoldDB" id="A0A318E7X1"/>
<dbReference type="Pfam" id="PF14885">
    <property type="entry name" value="GHL15"/>
    <property type="match status" value="1"/>
</dbReference>
<keyword evidence="1" id="KW-0732">Signal</keyword>
<dbReference type="EMBL" id="QICN01000005">
    <property type="protein sequence ID" value="PXV67797.1"/>
    <property type="molecule type" value="Genomic_DNA"/>
</dbReference>
<dbReference type="OrthoDB" id="3248299at2"/>